<protein>
    <recommendedName>
        <fullName evidence="5">Peptidase M12B domain-containing protein</fullName>
    </recommendedName>
</protein>
<dbReference type="InterPro" id="IPR024079">
    <property type="entry name" value="MetalloPept_cat_dom_sf"/>
</dbReference>
<reference evidence="6" key="1">
    <citation type="submission" date="2021-05" db="EMBL/GenBank/DDBJ databases">
        <title>The genome of the haptophyte Pavlova lutheri (Diacronema luteri, Pavlovales) - a model for lipid biosynthesis in eukaryotic algae.</title>
        <authorList>
            <person name="Hulatt C.J."/>
            <person name="Posewitz M.C."/>
        </authorList>
    </citation>
    <scope>NUCLEOTIDE SEQUENCE</scope>
    <source>
        <strain evidence="6">NIVA-4/92</strain>
    </source>
</reference>
<feature type="binding site" evidence="1">
    <location>
        <position position="400"/>
    </location>
    <ligand>
        <name>Zn(2+)</name>
        <dbReference type="ChEBI" id="CHEBI:29105"/>
        <note>catalytic</note>
    </ligand>
</feature>
<gene>
    <name evidence="6" type="ORF">KFE25_004460</name>
</gene>
<name>A0A8J5XB57_DIALT</name>
<evidence type="ECO:0000256" key="4">
    <source>
        <dbReference type="SAM" id="SignalP"/>
    </source>
</evidence>
<keyword evidence="3" id="KW-1133">Transmembrane helix</keyword>
<evidence type="ECO:0000313" key="7">
    <source>
        <dbReference type="Proteomes" id="UP000751190"/>
    </source>
</evidence>
<feature type="region of interest" description="Disordered" evidence="2">
    <location>
        <begin position="469"/>
        <end position="508"/>
    </location>
</feature>
<keyword evidence="1" id="KW-0862">Zinc</keyword>
<feature type="signal peptide" evidence="4">
    <location>
        <begin position="1"/>
        <end position="16"/>
    </location>
</feature>
<feature type="chain" id="PRO_5035200680" description="Peptidase M12B domain-containing protein" evidence="4">
    <location>
        <begin position="17"/>
        <end position="670"/>
    </location>
</feature>
<sequence>MSVLLLVASLVAGSRPALKLREWHAISELRVVAHGALERTTTLAGASIHVAERLALSFGVGGRRHAFNLTRADAFGAGASVSVVRGGEREPSRAPPHLKTYFARDARGRLVASGTVHADGSVRALVREGAKFLIVEPAADAHVEMPPGMAQPRVGKPFAYYAHDAQIEIGDDELLLHASSRPDAPPPGSGHVRHAHRHAAPPARRGPHGGGGGVDATGTEHGEGGHRRRLAELFATCPQQPHRMVLGMVIDQLAVQKIGGGPDGALAYIADLITVVNAVYTEQLNLELVVDRVIVFENNGATQFAGLPASYPAQVGTSSWCEDTEGVLISPNDLLFGLRSWSGEHAELRPAWHMLTGCNSPSTVVGYAFNNITCRAQMQTGYNVGYSQHIGSFTWMVMAHELGHNLGSGHTPDGIMRASVAADSTSFDAPSGAAICEHLGKELLIERFGVPPCIVPTAGAADVDLVVNTIAPPSPPSPPNQPKSPPSPPPSPPPPSPPPKTEGEVVMGGDMSAWTDGKKGAFERATARVLNAEVKVTGVTAASVVVSFVIYEVKGVYTDAQSVVAKLGDVTVVRRLKEAIAKETGFAVESDPRVTKTTDYTFAATGELAASSGASRIGAIVGGVVGGFFGLVLLIALPVFAYWWYRRRKLAVTGAPPSSNPTAAVSVRRV</sequence>
<evidence type="ECO:0000313" key="6">
    <source>
        <dbReference type="EMBL" id="KAG8460212.1"/>
    </source>
</evidence>
<dbReference type="Pfam" id="PF13688">
    <property type="entry name" value="Reprolysin_5"/>
    <property type="match status" value="1"/>
</dbReference>
<accession>A0A8J5XB57</accession>
<comment type="caution">
    <text evidence="1">Lacks conserved residue(s) required for the propagation of feature annotation.</text>
</comment>
<feature type="active site" evidence="1">
    <location>
        <position position="401"/>
    </location>
</feature>
<dbReference type="GO" id="GO:0004222">
    <property type="term" value="F:metalloendopeptidase activity"/>
    <property type="evidence" value="ECO:0007669"/>
    <property type="project" value="InterPro"/>
</dbReference>
<evidence type="ECO:0000256" key="1">
    <source>
        <dbReference type="PROSITE-ProRule" id="PRU00276"/>
    </source>
</evidence>
<feature type="region of interest" description="Disordered" evidence="2">
    <location>
        <begin position="179"/>
        <end position="225"/>
    </location>
</feature>
<dbReference type="OrthoDB" id="5951731at2759"/>
<feature type="binding site" evidence="1">
    <location>
        <position position="404"/>
    </location>
    <ligand>
        <name>Zn(2+)</name>
        <dbReference type="ChEBI" id="CHEBI:29105"/>
        <note>catalytic</note>
    </ligand>
</feature>
<keyword evidence="4" id="KW-0732">Signal</keyword>
<dbReference type="GO" id="GO:0046872">
    <property type="term" value="F:metal ion binding"/>
    <property type="evidence" value="ECO:0007669"/>
    <property type="project" value="UniProtKB-KW"/>
</dbReference>
<organism evidence="6 7">
    <name type="scientific">Diacronema lutheri</name>
    <name type="common">Unicellular marine alga</name>
    <name type="synonym">Monochrysis lutheri</name>
    <dbReference type="NCBI Taxonomy" id="2081491"/>
    <lineage>
        <taxon>Eukaryota</taxon>
        <taxon>Haptista</taxon>
        <taxon>Haptophyta</taxon>
        <taxon>Pavlovophyceae</taxon>
        <taxon>Pavlovales</taxon>
        <taxon>Pavlovaceae</taxon>
        <taxon>Diacronema</taxon>
    </lineage>
</organism>
<feature type="compositionally biased region" description="Pro residues" evidence="2">
    <location>
        <begin position="472"/>
        <end position="500"/>
    </location>
</feature>
<dbReference type="InterPro" id="IPR001590">
    <property type="entry name" value="Peptidase_M12B"/>
</dbReference>
<keyword evidence="3" id="KW-0812">Transmembrane</keyword>
<dbReference type="AlphaFoldDB" id="A0A8J5XB57"/>
<dbReference type="Gene3D" id="3.40.390.10">
    <property type="entry name" value="Collagenase (Catalytic Domain)"/>
    <property type="match status" value="1"/>
</dbReference>
<comment type="caution">
    <text evidence="6">The sequence shown here is derived from an EMBL/GenBank/DDBJ whole genome shotgun (WGS) entry which is preliminary data.</text>
</comment>
<keyword evidence="7" id="KW-1185">Reference proteome</keyword>
<dbReference type="Proteomes" id="UP000751190">
    <property type="component" value="Unassembled WGS sequence"/>
</dbReference>
<dbReference type="EMBL" id="JAGTXO010000034">
    <property type="protein sequence ID" value="KAG8460212.1"/>
    <property type="molecule type" value="Genomic_DNA"/>
</dbReference>
<feature type="domain" description="Peptidase M12B" evidence="5">
    <location>
        <begin position="242"/>
        <end position="455"/>
    </location>
</feature>
<keyword evidence="3" id="KW-0472">Membrane</keyword>
<evidence type="ECO:0000256" key="2">
    <source>
        <dbReference type="SAM" id="MobiDB-lite"/>
    </source>
</evidence>
<keyword evidence="1" id="KW-0479">Metal-binding</keyword>
<feature type="transmembrane region" description="Helical" evidence="3">
    <location>
        <begin position="617"/>
        <end position="645"/>
    </location>
</feature>
<dbReference type="PROSITE" id="PS50215">
    <property type="entry name" value="ADAM_MEPRO"/>
    <property type="match status" value="1"/>
</dbReference>
<evidence type="ECO:0000256" key="3">
    <source>
        <dbReference type="SAM" id="Phobius"/>
    </source>
</evidence>
<dbReference type="GO" id="GO:0006508">
    <property type="term" value="P:proteolysis"/>
    <property type="evidence" value="ECO:0007669"/>
    <property type="project" value="InterPro"/>
</dbReference>
<proteinExistence type="predicted"/>
<evidence type="ECO:0000259" key="5">
    <source>
        <dbReference type="PROSITE" id="PS50215"/>
    </source>
</evidence>
<dbReference type="SUPFAM" id="SSF55486">
    <property type="entry name" value="Metalloproteases ('zincins'), catalytic domain"/>
    <property type="match status" value="1"/>
</dbReference>
<feature type="binding site" evidence="1">
    <location>
        <position position="410"/>
    </location>
    <ligand>
        <name>Zn(2+)</name>
        <dbReference type="ChEBI" id="CHEBI:29105"/>
        <note>catalytic</note>
    </ligand>
</feature>